<name>A0A2P2N6G7_RHIMU</name>
<evidence type="ECO:0000313" key="1">
    <source>
        <dbReference type="EMBL" id="MBX38117.1"/>
    </source>
</evidence>
<proteinExistence type="predicted"/>
<sequence>MEGESRQLELRRGCNKLSSSSSSSYFYIKEL</sequence>
<dbReference type="AlphaFoldDB" id="A0A2P2N6G7"/>
<dbReference type="EMBL" id="GGEC01057633">
    <property type="protein sequence ID" value="MBX38117.1"/>
    <property type="molecule type" value="Transcribed_RNA"/>
</dbReference>
<accession>A0A2P2N6G7</accession>
<protein>
    <submittedName>
        <fullName evidence="1">Uncharacterized protein</fullName>
    </submittedName>
</protein>
<organism evidence="1">
    <name type="scientific">Rhizophora mucronata</name>
    <name type="common">Asiatic mangrove</name>
    <dbReference type="NCBI Taxonomy" id="61149"/>
    <lineage>
        <taxon>Eukaryota</taxon>
        <taxon>Viridiplantae</taxon>
        <taxon>Streptophyta</taxon>
        <taxon>Embryophyta</taxon>
        <taxon>Tracheophyta</taxon>
        <taxon>Spermatophyta</taxon>
        <taxon>Magnoliopsida</taxon>
        <taxon>eudicotyledons</taxon>
        <taxon>Gunneridae</taxon>
        <taxon>Pentapetalae</taxon>
        <taxon>rosids</taxon>
        <taxon>fabids</taxon>
        <taxon>Malpighiales</taxon>
        <taxon>Rhizophoraceae</taxon>
        <taxon>Rhizophora</taxon>
    </lineage>
</organism>
<reference evidence="1" key="1">
    <citation type="submission" date="2018-02" db="EMBL/GenBank/DDBJ databases">
        <title>Rhizophora mucronata_Transcriptome.</title>
        <authorList>
            <person name="Meera S.P."/>
            <person name="Sreeshan A."/>
            <person name="Augustine A."/>
        </authorList>
    </citation>
    <scope>NUCLEOTIDE SEQUENCE</scope>
    <source>
        <tissue evidence="1">Leaf</tissue>
    </source>
</reference>